<sequence>MFAYPEKPKDENRGIVPAFAPRACILGHVAGAAKTTSKGRRIFRIQSAAWVRDQLQAASFMVFFENTARWEKASTPPSGTGPLVGRHEDNHLTMLSIEYITINAGSHPDSLGANTPMSSLTI</sequence>
<dbReference type="Proteomes" id="UP000054279">
    <property type="component" value="Unassembled WGS sequence"/>
</dbReference>
<evidence type="ECO:0000313" key="1">
    <source>
        <dbReference type="EMBL" id="KIJ43342.1"/>
    </source>
</evidence>
<evidence type="ECO:0000313" key="2">
    <source>
        <dbReference type="Proteomes" id="UP000054279"/>
    </source>
</evidence>
<proteinExistence type="predicted"/>
<protein>
    <submittedName>
        <fullName evidence="1">Unplaced genomic scaffold SPHSTscaffold_49, whole genome shotgun sequence</fullName>
    </submittedName>
</protein>
<name>A0A0C9VN34_SPHS4</name>
<dbReference type="EMBL" id="KN837124">
    <property type="protein sequence ID" value="KIJ43342.1"/>
    <property type="molecule type" value="Genomic_DNA"/>
</dbReference>
<dbReference type="AlphaFoldDB" id="A0A0C9VN34"/>
<dbReference type="HOGENOM" id="CLU_2028233_0_0_1"/>
<accession>A0A0C9VN34</accession>
<dbReference type="OrthoDB" id="3258371at2759"/>
<keyword evidence="2" id="KW-1185">Reference proteome</keyword>
<reference evidence="1 2" key="1">
    <citation type="submission" date="2014-06" db="EMBL/GenBank/DDBJ databases">
        <title>Evolutionary Origins and Diversification of the Mycorrhizal Mutualists.</title>
        <authorList>
            <consortium name="DOE Joint Genome Institute"/>
            <consortium name="Mycorrhizal Genomics Consortium"/>
            <person name="Kohler A."/>
            <person name="Kuo A."/>
            <person name="Nagy L.G."/>
            <person name="Floudas D."/>
            <person name="Copeland A."/>
            <person name="Barry K.W."/>
            <person name="Cichocki N."/>
            <person name="Veneault-Fourrey C."/>
            <person name="LaButti K."/>
            <person name="Lindquist E.A."/>
            <person name="Lipzen A."/>
            <person name="Lundell T."/>
            <person name="Morin E."/>
            <person name="Murat C."/>
            <person name="Riley R."/>
            <person name="Ohm R."/>
            <person name="Sun H."/>
            <person name="Tunlid A."/>
            <person name="Henrissat B."/>
            <person name="Grigoriev I.V."/>
            <person name="Hibbett D.S."/>
            <person name="Martin F."/>
        </authorList>
    </citation>
    <scope>NUCLEOTIDE SEQUENCE [LARGE SCALE GENOMIC DNA]</scope>
    <source>
        <strain evidence="1 2">SS14</strain>
    </source>
</reference>
<gene>
    <name evidence="1" type="ORF">M422DRAFT_253547</name>
</gene>
<organism evidence="1 2">
    <name type="scientific">Sphaerobolus stellatus (strain SS14)</name>
    <dbReference type="NCBI Taxonomy" id="990650"/>
    <lineage>
        <taxon>Eukaryota</taxon>
        <taxon>Fungi</taxon>
        <taxon>Dikarya</taxon>
        <taxon>Basidiomycota</taxon>
        <taxon>Agaricomycotina</taxon>
        <taxon>Agaricomycetes</taxon>
        <taxon>Phallomycetidae</taxon>
        <taxon>Geastrales</taxon>
        <taxon>Sphaerobolaceae</taxon>
        <taxon>Sphaerobolus</taxon>
    </lineage>
</organism>